<evidence type="ECO:0000313" key="3">
    <source>
        <dbReference type="Proteomes" id="UP000807353"/>
    </source>
</evidence>
<dbReference type="SUPFAM" id="SSF50370">
    <property type="entry name" value="Ricin B-like lectins"/>
    <property type="match status" value="1"/>
</dbReference>
<dbReference type="InterPro" id="IPR035992">
    <property type="entry name" value="Ricin_B-like_lectins"/>
</dbReference>
<keyword evidence="3" id="KW-1185">Reference proteome</keyword>
<dbReference type="CDD" id="cd23422">
    <property type="entry name" value="beta-trefoil_Ricin_MPL_CNL"/>
    <property type="match status" value="1"/>
</dbReference>
<reference evidence="2" key="1">
    <citation type="submission" date="2020-11" db="EMBL/GenBank/DDBJ databases">
        <authorList>
            <consortium name="DOE Joint Genome Institute"/>
            <person name="Ahrendt S."/>
            <person name="Riley R."/>
            <person name="Andreopoulos W."/>
            <person name="Labutti K."/>
            <person name="Pangilinan J."/>
            <person name="Ruiz-Duenas F.J."/>
            <person name="Barrasa J.M."/>
            <person name="Sanchez-Garcia M."/>
            <person name="Camarero S."/>
            <person name="Miyauchi S."/>
            <person name="Serrano A."/>
            <person name="Linde D."/>
            <person name="Babiker R."/>
            <person name="Drula E."/>
            <person name="Ayuso-Fernandez I."/>
            <person name="Pacheco R."/>
            <person name="Padilla G."/>
            <person name="Ferreira P."/>
            <person name="Barriuso J."/>
            <person name="Kellner H."/>
            <person name="Castanera R."/>
            <person name="Alfaro M."/>
            <person name="Ramirez L."/>
            <person name="Pisabarro A.G."/>
            <person name="Kuo A."/>
            <person name="Tritt A."/>
            <person name="Lipzen A."/>
            <person name="He G."/>
            <person name="Yan M."/>
            <person name="Ng V."/>
            <person name="Cullen D."/>
            <person name="Martin F."/>
            <person name="Rosso M.-N."/>
            <person name="Henrissat B."/>
            <person name="Hibbett D."/>
            <person name="Martinez A.T."/>
            <person name="Grigoriev I.V."/>
        </authorList>
    </citation>
    <scope>NUCLEOTIDE SEQUENCE</scope>
    <source>
        <strain evidence="2">CBS 247.69</strain>
    </source>
</reference>
<comment type="caution">
    <text evidence="2">The sequence shown here is derived from an EMBL/GenBank/DDBJ whole genome shotgun (WGS) entry which is preliminary data.</text>
</comment>
<accession>A0A9P5YEQ6</accession>
<dbReference type="EMBL" id="MU150236">
    <property type="protein sequence ID" value="KAF9467502.1"/>
    <property type="molecule type" value="Genomic_DNA"/>
</dbReference>
<dbReference type="InterPro" id="IPR000772">
    <property type="entry name" value="Ricin_B_lectin"/>
</dbReference>
<dbReference type="OrthoDB" id="2131701at2759"/>
<dbReference type="Pfam" id="PF14200">
    <property type="entry name" value="RicinB_lectin_2"/>
    <property type="match status" value="1"/>
</dbReference>
<protein>
    <submittedName>
        <fullName evidence="2">Carbohydrate-binding module family 13 protein</fullName>
    </submittedName>
</protein>
<sequence>MSELEAGKTYKITNVKAGTALDLSGTDNSSVIGWTSHDGANQKWLLGRIGNQWTFRNVGNGRYLGLSGHPNDGTPLVAVDDFFKWDIYRDDNDGNVYRIFVPDHPTPINVDLSDHGNANPGTPITLWGKWEGKHQTWRFQEV</sequence>
<dbReference type="Gene3D" id="2.80.10.50">
    <property type="match status" value="1"/>
</dbReference>
<evidence type="ECO:0000259" key="1">
    <source>
        <dbReference type="Pfam" id="PF14200"/>
    </source>
</evidence>
<gene>
    <name evidence="2" type="ORF">BDZ94DRAFT_1210577</name>
</gene>
<organism evidence="2 3">
    <name type="scientific">Collybia nuda</name>
    <dbReference type="NCBI Taxonomy" id="64659"/>
    <lineage>
        <taxon>Eukaryota</taxon>
        <taxon>Fungi</taxon>
        <taxon>Dikarya</taxon>
        <taxon>Basidiomycota</taxon>
        <taxon>Agaricomycotina</taxon>
        <taxon>Agaricomycetes</taxon>
        <taxon>Agaricomycetidae</taxon>
        <taxon>Agaricales</taxon>
        <taxon>Tricholomatineae</taxon>
        <taxon>Clitocybaceae</taxon>
        <taxon>Collybia</taxon>
    </lineage>
</organism>
<dbReference type="AlphaFoldDB" id="A0A9P5YEQ6"/>
<name>A0A9P5YEQ6_9AGAR</name>
<evidence type="ECO:0000313" key="2">
    <source>
        <dbReference type="EMBL" id="KAF9467502.1"/>
    </source>
</evidence>
<proteinExistence type="predicted"/>
<dbReference type="Proteomes" id="UP000807353">
    <property type="component" value="Unassembled WGS sequence"/>
</dbReference>
<feature type="domain" description="Ricin B lectin" evidence="1">
    <location>
        <begin position="7"/>
        <end position="77"/>
    </location>
</feature>